<accession>A0A0U5BRI7</accession>
<organism evidence="1 2">
    <name type="scientific">Xanthomonas citri pv. citri</name>
    <dbReference type="NCBI Taxonomy" id="611301"/>
    <lineage>
        <taxon>Bacteria</taxon>
        <taxon>Pseudomonadati</taxon>
        <taxon>Pseudomonadota</taxon>
        <taxon>Gammaproteobacteria</taxon>
        <taxon>Lysobacterales</taxon>
        <taxon>Lysobacteraceae</taxon>
        <taxon>Xanthomonas</taxon>
    </lineage>
</organism>
<dbReference type="Proteomes" id="UP000052230">
    <property type="component" value="Unassembled WGS sequence"/>
</dbReference>
<comment type="caution">
    <text evidence="1">The sequence shown here is derived from an EMBL/GenBank/DDBJ whole genome shotgun (WGS) entry which is preliminary data.</text>
</comment>
<keyword evidence="2" id="KW-1185">Reference proteome</keyword>
<reference evidence="1 2" key="1">
    <citation type="submission" date="2014-09" db="EMBL/GenBank/DDBJ databases">
        <authorList>
            <person name="Regsiter A."/>
        </authorList>
    </citation>
    <scope>NUCLEOTIDE SEQUENCE [LARGE SCALE GENOMIC DNA]</scope>
</reference>
<sequence length="167" mass="17180">MRPMHCMPAGGGYPAASLACQPPARCGLSAIARRTAAGILRIARTHARALLALGLSPVATRARQSPPGLSDPQRPITARDLAAARARATVAIASTPTLANDATFSLPRMSATLLLDAVLLGSPVVGCGLPATSAPAAWWHQCIRAISATGQQCPIRRCIAHSGNIAH</sequence>
<evidence type="ECO:0000313" key="1">
    <source>
        <dbReference type="EMBL" id="CEG15617.1"/>
    </source>
</evidence>
<evidence type="ECO:0000313" key="2">
    <source>
        <dbReference type="Proteomes" id="UP000052230"/>
    </source>
</evidence>
<dbReference type="EMBL" id="CCXZ01000113">
    <property type="protein sequence ID" value="CEG15617.1"/>
    <property type="molecule type" value="Genomic_DNA"/>
</dbReference>
<gene>
    <name evidence="1" type="ORF">XAC3562_210075</name>
</gene>
<proteinExistence type="predicted"/>
<dbReference type="AlphaFoldDB" id="A0A0U5BRI7"/>
<protein>
    <submittedName>
        <fullName evidence="1">Uncharacterized protein</fullName>
    </submittedName>
</protein>
<name>A0A0U5BRI7_XANCI</name>
<dbReference type="PROSITE" id="PS51257">
    <property type="entry name" value="PROKAR_LIPOPROTEIN"/>
    <property type="match status" value="1"/>
</dbReference>